<proteinExistence type="predicted"/>
<dbReference type="EMBL" id="FONR01000035">
    <property type="protein sequence ID" value="SFG96659.1"/>
    <property type="molecule type" value="Genomic_DNA"/>
</dbReference>
<dbReference type="Pfam" id="PF01047">
    <property type="entry name" value="MarR"/>
    <property type="match status" value="1"/>
</dbReference>
<keyword evidence="3" id="KW-0804">Transcription</keyword>
<organism evidence="5 6">
    <name type="scientific">Streptomyces mirabilis</name>
    <dbReference type="NCBI Taxonomy" id="68239"/>
    <lineage>
        <taxon>Bacteria</taxon>
        <taxon>Bacillati</taxon>
        <taxon>Actinomycetota</taxon>
        <taxon>Actinomycetes</taxon>
        <taxon>Kitasatosporales</taxon>
        <taxon>Streptomycetaceae</taxon>
        <taxon>Streptomyces</taxon>
    </lineage>
</organism>
<dbReference type="InterPro" id="IPR039422">
    <property type="entry name" value="MarR/SlyA-like"/>
</dbReference>
<dbReference type="SUPFAM" id="SSF46785">
    <property type="entry name" value="Winged helix' DNA-binding domain"/>
    <property type="match status" value="1"/>
</dbReference>
<dbReference type="InterPro" id="IPR036388">
    <property type="entry name" value="WH-like_DNA-bd_sf"/>
</dbReference>
<reference evidence="5 6" key="1">
    <citation type="submission" date="2016-10" db="EMBL/GenBank/DDBJ databases">
        <authorList>
            <person name="de Groot N.N."/>
        </authorList>
    </citation>
    <scope>NUCLEOTIDE SEQUENCE [LARGE SCALE GENOMIC DNA]</scope>
    <source>
        <strain evidence="5 6">OK461</strain>
    </source>
</reference>
<keyword evidence="2" id="KW-0238">DNA-binding</keyword>
<name>A0A1I2W7N5_9ACTN</name>
<dbReference type="PANTHER" id="PTHR33164:SF99">
    <property type="entry name" value="MARR FAMILY REGULATORY PROTEIN"/>
    <property type="match status" value="1"/>
</dbReference>
<evidence type="ECO:0000256" key="3">
    <source>
        <dbReference type="ARBA" id="ARBA00023163"/>
    </source>
</evidence>
<dbReference type="InterPro" id="IPR023187">
    <property type="entry name" value="Tscrpt_reg_MarR-type_CS"/>
</dbReference>
<dbReference type="GO" id="GO:0003677">
    <property type="term" value="F:DNA binding"/>
    <property type="evidence" value="ECO:0007669"/>
    <property type="project" value="UniProtKB-KW"/>
</dbReference>
<evidence type="ECO:0000256" key="1">
    <source>
        <dbReference type="ARBA" id="ARBA00023015"/>
    </source>
</evidence>
<feature type="domain" description="HTH marR-type" evidence="4">
    <location>
        <begin position="23"/>
        <end position="153"/>
    </location>
</feature>
<evidence type="ECO:0000259" key="4">
    <source>
        <dbReference type="PROSITE" id="PS50995"/>
    </source>
</evidence>
<dbReference type="SMART" id="SM00347">
    <property type="entry name" value="HTH_MARR"/>
    <property type="match status" value="1"/>
</dbReference>
<dbReference type="InterPro" id="IPR036390">
    <property type="entry name" value="WH_DNA-bd_sf"/>
</dbReference>
<keyword evidence="1" id="KW-0805">Transcription regulation</keyword>
<dbReference type="Proteomes" id="UP000181942">
    <property type="component" value="Unassembled WGS sequence"/>
</dbReference>
<dbReference type="PRINTS" id="PR00598">
    <property type="entry name" value="HTHMARR"/>
</dbReference>
<accession>A0A1I2W7N5</accession>
<dbReference type="AlphaFoldDB" id="A0A1I2W7N5"/>
<gene>
    <name evidence="5" type="ORF">SAMN02787118_13529</name>
</gene>
<dbReference type="OrthoDB" id="162531at2"/>
<dbReference type="Gene3D" id="1.10.10.10">
    <property type="entry name" value="Winged helix-like DNA-binding domain superfamily/Winged helix DNA-binding domain"/>
    <property type="match status" value="1"/>
</dbReference>
<dbReference type="RefSeq" id="WP_079174634.1">
    <property type="nucleotide sequence ID" value="NZ_FONR01000035.1"/>
</dbReference>
<dbReference type="PANTHER" id="PTHR33164">
    <property type="entry name" value="TRANSCRIPTIONAL REGULATOR, MARR FAMILY"/>
    <property type="match status" value="1"/>
</dbReference>
<evidence type="ECO:0000256" key="2">
    <source>
        <dbReference type="ARBA" id="ARBA00023125"/>
    </source>
</evidence>
<evidence type="ECO:0000313" key="6">
    <source>
        <dbReference type="Proteomes" id="UP000181942"/>
    </source>
</evidence>
<dbReference type="InterPro" id="IPR000835">
    <property type="entry name" value="HTH_MarR-typ"/>
</dbReference>
<dbReference type="GO" id="GO:0003700">
    <property type="term" value="F:DNA-binding transcription factor activity"/>
    <property type="evidence" value="ECO:0007669"/>
    <property type="project" value="InterPro"/>
</dbReference>
<sequence>MSATSGTNRSAEASDTGPLTVSNVTLLDTLWASMVSLYADLTSAAAAHGLTYSQAKALNVLRQGPAPMRALAGTLRCDASNMTGIIDRLEARGLVYREPSPTDRRVKNVVLSEDGAAAVSSIRDGMHGTHQALDSLSDAERSTLEGLLSRLFVAGDGRAS</sequence>
<protein>
    <submittedName>
        <fullName evidence="5">Transcriptional regulator, MarR family</fullName>
    </submittedName>
</protein>
<dbReference type="GO" id="GO:0006950">
    <property type="term" value="P:response to stress"/>
    <property type="evidence" value="ECO:0007669"/>
    <property type="project" value="TreeGrafter"/>
</dbReference>
<dbReference type="PROSITE" id="PS50995">
    <property type="entry name" value="HTH_MARR_2"/>
    <property type="match status" value="1"/>
</dbReference>
<evidence type="ECO:0000313" key="5">
    <source>
        <dbReference type="EMBL" id="SFG96659.1"/>
    </source>
</evidence>
<dbReference type="PROSITE" id="PS01117">
    <property type="entry name" value="HTH_MARR_1"/>
    <property type="match status" value="1"/>
</dbReference>